<dbReference type="EMBL" id="BLAL01000005">
    <property type="protein sequence ID" value="GES72995.1"/>
    <property type="molecule type" value="Genomic_DNA"/>
</dbReference>
<dbReference type="Proteomes" id="UP000615446">
    <property type="component" value="Unassembled WGS sequence"/>
</dbReference>
<organism evidence="1 2">
    <name type="scientific">Rhizophagus clarus</name>
    <dbReference type="NCBI Taxonomy" id="94130"/>
    <lineage>
        <taxon>Eukaryota</taxon>
        <taxon>Fungi</taxon>
        <taxon>Fungi incertae sedis</taxon>
        <taxon>Mucoromycota</taxon>
        <taxon>Glomeromycotina</taxon>
        <taxon>Glomeromycetes</taxon>
        <taxon>Glomerales</taxon>
        <taxon>Glomeraceae</taxon>
        <taxon>Rhizophagus</taxon>
    </lineage>
</organism>
<sequence length="73" mass="8625">MFQEASRAIKPTYFIITLQNIQVHLIVNIDDSNNSRIDFVIHFWENYVNMIASQKSDQQILLNLTKEFNAIHM</sequence>
<proteinExistence type="predicted"/>
<dbReference type="AlphaFoldDB" id="A0A8H3QA33"/>
<reference evidence="1" key="1">
    <citation type="submission" date="2019-10" db="EMBL/GenBank/DDBJ databases">
        <title>Conservation and host-specific expression of non-tandemly repeated heterogenous ribosome RNA gene in arbuscular mycorrhizal fungi.</title>
        <authorList>
            <person name="Maeda T."/>
            <person name="Kobayashi Y."/>
            <person name="Nakagawa T."/>
            <person name="Ezawa T."/>
            <person name="Yamaguchi K."/>
            <person name="Bino T."/>
            <person name="Nishimoto Y."/>
            <person name="Shigenobu S."/>
            <person name="Kawaguchi M."/>
        </authorList>
    </citation>
    <scope>NUCLEOTIDE SEQUENCE</scope>
    <source>
        <strain evidence="1">HR1</strain>
    </source>
</reference>
<accession>A0A8H3QA33</accession>
<comment type="caution">
    <text evidence="1">The sequence shown here is derived from an EMBL/GenBank/DDBJ whole genome shotgun (WGS) entry which is preliminary data.</text>
</comment>
<gene>
    <name evidence="1" type="ORF">RCL2_000054000</name>
</gene>
<evidence type="ECO:0000313" key="2">
    <source>
        <dbReference type="Proteomes" id="UP000615446"/>
    </source>
</evidence>
<evidence type="ECO:0000313" key="1">
    <source>
        <dbReference type="EMBL" id="GES72995.1"/>
    </source>
</evidence>
<name>A0A8H3QA33_9GLOM</name>
<protein>
    <submittedName>
        <fullName evidence="1">Uncharacterized protein</fullName>
    </submittedName>
</protein>
<dbReference type="OrthoDB" id="10414635at2759"/>